<organism evidence="12 13">
    <name type="scientific">Micrococcus lylae</name>
    <dbReference type="NCBI Taxonomy" id="1273"/>
    <lineage>
        <taxon>Bacteria</taxon>
        <taxon>Bacillati</taxon>
        <taxon>Actinomycetota</taxon>
        <taxon>Actinomycetes</taxon>
        <taxon>Micrococcales</taxon>
        <taxon>Micrococcaceae</taxon>
        <taxon>Micrococcus</taxon>
    </lineage>
</organism>
<dbReference type="AlphaFoldDB" id="A0A1R4JU94"/>
<dbReference type="SUPFAM" id="SSF52266">
    <property type="entry name" value="SGNH hydrolase"/>
    <property type="match status" value="1"/>
</dbReference>
<evidence type="ECO:0000313" key="13">
    <source>
        <dbReference type="Proteomes" id="UP000196230"/>
    </source>
</evidence>
<dbReference type="Pfam" id="PF01757">
    <property type="entry name" value="Acyl_transf_3"/>
    <property type="match status" value="1"/>
</dbReference>
<evidence type="ECO:0000256" key="1">
    <source>
        <dbReference type="ARBA" id="ARBA00004651"/>
    </source>
</evidence>
<keyword evidence="4 9" id="KW-0812">Transmembrane</keyword>
<accession>A0A1R4JU94</accession>
<reference evidence="12 13" key="1">
    <citation type="submission" date="2017-02" db="EMBL/GenBank/DDBJ databases">
        <authorList>
            <person name="Peterson S.W."/>
        </authorList>
    </citation>
    <scope>NUCLEOTIDE SEQUENCE [LARGE SCALE GENOMIC DNA]</scope>
    <source>
        <strain evidence="12 13">2B3F</strain>
    </source>
</reference>
<sequence>MVLHHAVGRPAGGYVGVDVFFVISGFLITGNLLRDVSRAGRLDLVRFYAARARRILPAALVTAAVTVALAWLTWFRPQALQVTLDGLWSSLWVANWHFIATGTDYLAGDAAPSPFQHYWSLSVEEQFYAVWPPVLMLFILAGRRVRRARPLTVVLAGVALLAAAGLAWSVIMVAVRPAFAYFDPIGRSWELLVGAMVAVLAAQGLLHRPGSRAWSFQRWSLLVGLAVILLGSIVLTEDSAFPGAAALLPVVGCALVLVSRSDAVGAPLLTNRVATWLGDISYSLYLWHFPVFVFGHAWGLVDGLLSSVLAMAVSVLLAWASYHGVEQPFRRRSAARSLPARSVRASAMMGGAVAGVILLCTAVQFLPGRTMVIADRTTTVATVSTDQHFSTTANLSQALEQAATSPEPWTSSLSPSPDVLGQQQIAAPMRECSNTAGQTQLSACTVGQGPRQALLLGDSVALAWTPAVAEALGDAWTLTVVGVASCAPWDTPHGARWDDPAFPAACAQSREAVNDLVAEQSPDLVLASGAHGGYRLQPDGVDDQDAWRDGAAQAARRWQGSGAQVVLLGAPPLGEDPRQCVRRFGTTLDCLGLMDPDTDEVAEALDAGAAAADAAYVDVRGWFCTDRRQCPAAAGGLIIRTDPTHITSAFAEALAPLMAEKLDEALGTAAHTGKDTP</sequence>
<feature type="transmembrane region" description="Helical" evidence="9">
    <location>
        <begin position="154"/>
        <end position="175"/>
    </location>
</feature>
<evidence type="ECO:0000256" key="8">
    <source>
        <dbReference type="SAM" id="MobiDB-lite"/>
    </source>
</evidence>
<evidence type="ECO:0000256" key="3">
    <source>
        <dbReference type="ARBA" id="ARBA00022679"/>
    </source>
</evidence>
<evidence type="ECO:0000256" key="9">
    <source>
        <dbReference type="SAM" id="Phobius"/>
    </source>
</evidence>
<dbReference type="PANTHER" id="PTHR23028">
    <property type="entry name" value="ACETYLTRANSFERASE"/>
    <property type="match status" value="1"/>
</dbReference>
<feature type="domain" description="Acyltransferase 3" evidence="10">
    <location>
        <begin position="11"/>
        <end position="322"/>
    </location>
</feature>
<evidence type="ECO:0000313" key="12">
    <source>
        <dbReference type="EMBL" id="SJN35549.1"/>
    </source>
</evidence>
<dbReference type="InterPro" id="IPR036514">
    <property type="entry name" value="SGNH_hydro_sf"/>
</dbReference>
<feature type="transmembrane region" description="Helical" evidence="9">
    <location>
        <begin position="218"/>
        <end position="235"/>
    </location>
</feature>
<dbReference type="GO" id="GO:0016747">
    <property type="term" value="F:acyltransferase activity, transferring groups other than amino-acyl groups"/>
    <property type="evidence" value="ECO:0007669"/>
    <property type="project" value="InterPro"/>
</dbReference>
<gene>
    <name evidence="12" type="ORF">FM125_10715</name>
</gene>
<dbReference type="Pfam" id="PF19040">
    <property type="entry name" value="SGNH"/>
    <property type="match status" value="1"/>
</dbReference>
<evidence type="ECO:0000259" key="10">
    <source>
        <dbReference type="Pfam" id="PF01757"/>
    </source>
</evidence>
<keyword evidence="6 9" id="KW-0472">Membrane</keyword>
<dbReference type="GO" id="GO:0009103">
    <property type="term" value="P:lipopolysaccharide biosynthetic process"/>
    <property type="evidence" value="ECO:0007669"/>
    <property type="project" value="TreeGrafter"/>
</dbReference>
<evidence type="ECO:0000256" key="7">
    <source>
        <dbReference type="ARBA" id="ARBA00023315"/>
    </source>
</evidence>
<feature type="transmembrane region" description="Helical" evidence="9">
    <location>
        <begin position="54"/>
        <end position="74"/>
    </location>
</feature>
<feature type="transmembrane region" description="Helical" evidence="9">
    <location>
        <begin position="126"/>
        <end position="142"/>
    </location>
</feature>
<proteinExistence type="predicted"/>
<name>A0A1R4JU94_9MICC</name>
<evidence type="ECO:0000256" key="5">
    <source>
        <dbReference type="ARBA" id="ARBA00022989"/>
    </source>
</evidence>
<feature type="transmembrane region" description="Helical" evidence="9">
    <location>
        <begin position="304"/>
        <end position="325"/>
    </location>
</feature>
<feature type="transmembrane region" description="Helical" evidence="9">
    <location>
        <begin position="12"/>
        <end position="33"/>
    </location>
</feature>
<evidence type="ECO:0000259" key="11">
    <source>
        <dbReference type="Pfam" id="PF19040"/>
    </source>
</evidence>
<feature type="transmembrane region" description="Helical" evidence="9">
    <location>
        <begin position="187"/>
        <end position="206"/>
    </location>
</feature>
<evidence type="ECO:0000256" key="6">
    <source>
        <dbReference type="ARBA" id="ARBA00023136"/>
    </source>
</evidence>
<feature type="domain" description="SGNH" evidence="11">
    <location>
        <begin position="432"/>
        <end position="659"/>
    </location>
</feature>
<evidence type="ECO:0000256" key="2">
    <source>
        <dbReference type="ARBA" id="ARBA00022475"/>
    </source>
</evidence>
<feature type="transmembrane region" description="Helical" evidence="9">
    <location>
        <begin position="346"/>
        <end position="366"/>
    </location>
</feature>
<evidence type="ECO:0000256" key="4">
    <source>
        <dbReference type="ARBA" id="ARBA00022692"/>
    </source>
</evidence>
<dbReference type="GO" id="GO:0005886">
    <property type="term" value="C:plasma membrane"/>
    <property type="evidence" value="ECO:0007669"/>
    <property type="project" value="UniProtKB-SubCell"/>
</dbReference>
<keyword evidence="5 9" id="KW-1133">Transmembrane helix</keyword>
<feature type="transmembrane region" description="Helical" evidence="9">
    <location>
        <begin position="280"/>
        <end position="298"/>
    </location>
</feature>
<feature type="region of interest" description="Disordered" evidence="8">
    <location>
        <begin position="400"/>
        <end position="420"/>
    </location>
</feature>
<dbReference type="PANTHER" id="PTHR23028:SF53">
    <property type="entry name" value="ACYL_TRANSF_3 DOMAIN-CONTAINING PROTEIN"/>
    <property type="match status" value="1"/>
</dbReference>
<keyword evidence="3" id="KW-0808">Transferase</keyword>
<keyword evidence="2" id="KW-1003">Cell membrane</keyword>
<dbReference type="InterPro" id="IPR050879">
    <property type="entry name" value="Acyltransferase_3"/>
</dbReference>
<protein>
    <submittedName>
        <fullName evidence="12">O-antigen acetylase</fullName>
    </submittedName>
</protein>
<dbReference type="EMBL" id="FUKP01000067">
    <property type="protein sequence ID" value="SJN35549.1"/>
    <property type="molecule type" value="Genomic_DNA"/>
</dbReference>
<keyword evidence="7" id="KW-0012">Acyltransferase</keyword>
<dbReference type="InterPro" id="IPR043968">
    <property type="entry name" value="SGNH"/>
</dbReference>
<feature type="transmembrane region" description="Helical" evidence="9">
    <location>
        <begin position="241"/>
        <end position="259"/>
    </location>
</feature>
<comment type="subcellular location">
    <subcellularLocation>
        <location evidence="1">Cell membrane</location>
        <topology evidence="1">Multi-pass membrane protein</topology>
    </subcellularLocation>
</comment>
<dbReference type="Gene3D" id="3.40.50.1110">
    <property type="entry name" value="SGNH hydrolase"/>
    <property type="match status" value="1"/>
</dbReference>
<dbReference type="Proteomes" id="UP000196230">
    <property type="component" value="Unassembled WGS sequence"/>
</dbReference>
<dbReference type="InterPro" id="IPR002656">
    <property type="entry name" value="Acyl_transf_3_dom"/>
</dbReference>